<evidence type="ECO:0000313" key="2">
    <source>
        <dbReference type="Proteomes" id="UP000694407"/>
    </source>
</evidence>
<dbReference type="GeneTree" id="ENSGT01100000263885"/>
<reference evidence="1" key="1">
    <citation type="submission" date="2025-08" db="UniProtKB">
        <authorList>
            <consortium name="Ensembl"/>
        </authorList>
    </citation>
    <scope>IDENTIFICATION</scope>
</reference>
<name>A0A8C6EU03_MARMA</name>
<sequence>MSVDLGVLGQEYGPTFALVAYLSKQFYPTIRGWPPCLRALAAAHDLQKEAHKLTFGSPLTISSPHHLKDFLTYKRLLCLSRVLNPCHPCIMN</sequence>
<dbReference type="Gene3D" id="3.10.20.370">
    <property type="match status" value="1"/>
</dbReference>
<accession>A0A8C6EU03</accession>
<evidence type="ECO:0000313" key="1">
    <source>
        <dbReference type="Ensembl" id="ENSMMMP00000014842.1"/>
    </source>
</evidence>
<reference evidence="1" key="2">
    <citation type="submission" date="2025-09" db="UniProtKB">
        <authorList>
            <consortium name="Ensembl"/>
        </authorList>
    </citation>
    <scope>IDENTIFICATION</scope>
</reference>
<organism evidence="1 2">
    <name type="scientific">Marmota marmota marmota</name>
    <name type="common">Alpine marmot</name>
    <dbReference type="NCBI Taxonomy" id="9994"/>
    <lineage>
        <taxon>Eukaryota</taxon>
        <taxon>Metazoa</taxon>
        <taxon>Chordata</taxon>
        <taxon>Craniata</taxon>
        <taxon>Vertebrata</taxon>
        <taxon>Euteleostomi</taxon>
        <taxon>Mammalia</taxon>
        <taxon>Eutheria</taxon>
        <taxon>Euarchontoglires</taxon>
        <taxon>Glires</taxon>
        <taxon>Rodentia</taxon>
        <taxon>Sciuromorpha</taxon>
        <taxon>Sciuridae</taxon>
        <taxon>Xerinae</taxon>
        <taxon>Marmotini</taxon>
        <taxon>Marmota</taxon>
    </lineage>
</organism>
<keyword evidence="2" id="KW-1185">Reference proteome</keyword>
<dbReference type="SUPFAM" id="SSF56672">
    <property type="entry name" value="DNA/RNA polymerases"/>
    <property type="match status" value="1"/>
</dbReference>
<dbReference type="Proteomes" id="UP000694407">
    <property type="component" value="Unplaced"/>
</dbReference>
<dbReference type="Ensembl" id="ENSMMMT00000016924.1">
    <property type="protein sequence ID" value="ENSMMMP00000014842.1"/>
    <property type="gene ID" value="ENSMMMG00000013217.1"/>
</dbReference>
<dbReference type="AlphaFoldDB" id="A0A8C6EU03"/>
<protein>
    <submittedName>
        <fullName evidence="1">Uncharacterized protein</fullName>
    </submittedName>
</protein>
<dbReference type="InterPro" id="IPR043502">
    <property type="entry name" value="DNA/RNA_pol_sf"/>
</dbReference>
<proteinExistence type="predicted"/>